<accession>A0AAI9TFA4</accession>
<evidence type="ECO:0000313" key="3">
    <source>
        <dbReference type="Proteomes" id="UP001227192"/>
    </source>
</evidence>
<comment type="caution">
    <text evidence="2">The sequence shown here is derived from an EMBL/GenBank/DDBJ whole genome shotgun (WGS) entry which is preliminary data.</text>
</comment>
<evidence type="ECO:0008006" key="4">
    <source>
        <dbReference type="Google" id="ProtNLM"/>
    </source>
</evidence>
<organism evidence="2 3">
    <name type="scientific">Penicillium thymicola</name>
    <dbReference type="NCBI Taxonomy" id="293382"/>
    <lineage>
        <taxon>Eukaryota</taxon>
        <taxon>Fungi</taxon>
        <taxon>Dikarya</taxon>
        <taxon>Ascomycota</taxon>
        <taxon>Pezizomycotina</taxon>
        <taxon>Eurotiomycetes</taxon>
        <taxon>Eurotiomycetidae</taxon>
        <taxon>Eurotiales</taxon>
        <taxon>Aspergillaceae</taxon>
        <taxon>Penicillium</taxon>
    </lineage>
</organism>
<evidence type="ECO:0000313" key="2">
    <source>
        <dbReference type="EMBL" id="KAJ9485946.1"/>
    </source>
</evidence>
<proteinExistence type="predicted"/>
<sequence>MAFFPRLVLLHCVSIDLSDEFPDARRVKVSAANRKFGCVNTLPCFSRIRGTFLLQYYRHCNLTLSLVIRFQTPQNYQVSSPISVHCC</sequence>
<name>A0AAI9TFA4_PENTH</name>
<keyword evidence="1" id="KW-0732">Signal</keyword>
<feature type="signal peptide" evidence="1">
    <location>
        <begin position="1"/>
        <end position="18"/>
    </location>
</feature>
<reference evidence="2" key="2">
    <citation type="journal article" date="2016" name="Fungal Biol.">
        <title>Ochratoxin A production by Penicillium thymicola.</title>
        <authorList>
            <person name="Nguyen H.D.T."/>
            <person name="McMullin D.R."/>
            <person name="Ponomareva E."/>
            <person name="Riley R."/>
            <person name="Pomraning K.R."/>
            <person name="Baker S.E."/>
            <person name="Seifert K.A."/>
        </authorList>
    </citation>
    <scope>NUCLEOTIDE SEQUENCE</scope>
    <source>
        <strain evidence="2">DAOM 180753</strain>
    </source>
</reference>
<feature type="chain" id="PRO_5042619599" description="Secreted protein" evidence="1">
    <location>
        <begin position="19"/>
        <end position="87"/>
    </location>
</feature>
<keyword evidence="3" id="KW-1185">Reference proteome</keyword>
<dbReference type="EMBL" id="LACB01000237">
    <property type="protein sequence ID" value="KAJ9485946.1"/>
    <property type="molecule type" value="Genomic_DNA"/>
</dbReference>
<gene>
    <name evidence="2" type="ORF">VN97_g7402</name>
</gene>
<evidence type="ECO:0000256" key="1">
    <source>
        <dbReference type="SAM" id="SignalP"/>
    </source>
</evidence>
<dbReference type="AlphaFoldDB" id="A0AAI9TFA4"/>
<protein>
    <recommendedName>
        <fullName evidence="4">Secreted protein</fullName>
    </recommendedName>
</protein>
<reference evidence="2" key="1">
    <citation type="submission" date="2015-06" db="EMBL/GenBank/DDBJ databases">
        <authorList>
            <person name="Nguyen H."/>
        </authorList>
    </citation>
    <scope>NUCLEOTIDE SEQUENCE</scope>
    <source>
        <strain evidence="2">DAOM 180753</strain>
    </source>
</reference>
<dbReference type="Proteomes" id="UP001227192">
    <property type="component" value="Unassembled WGS sequence"/>
</dbReference>